<evidence type="ECO:0000256" key="3">
    <source>
        <dbReference type="ARBA" id="ARBA00023315"/>
    </source>
</evidence>
<comment type="similarity">
    <text evidence="1 4">Belongs to the thiolase-like superfamily. Thiolase family.</text>
</comment>
<dbReference type="RefSeq" id="WP_369059031.1">
    <property type="nucleotide sequence ID" value="NZ_CP158375.1"/>
</dbReference>
<evidence type="ECO:0000313" key="7">
    <source>
        <dbReference type="EMBL" id="XDO96177.1"/>
    </source>
</evidence>
<feature type="domain" description="Thiolase N-terminal" evidence="5">
    <location>
        <begin position="4"/>
        <end position="229"/>
    </location>
</feature>
<dbReference type="GO" id="GO:0003988">
    <property type="term" value="F:acetyl-CoA C-acyltransferase activity"/>
    <property type="evidence" value="ECO:0007669"/>
    <property type="project" value="UniProtKB-EC"/>
</dbReference>
<evidence type="ECO:0000256" key="2">
    <source>
        <dbReference type="ARBA" id="ARBA00022679"/>
    </source>
</evidence>
<dbReference type="EMBL" id="CP158375">
    <property type="protein sequence ID" value="XDO96177.1"/>
    <property type="molecule type" value="Genomic_DNA"/>
</dbReference>
<protein>
    <submittedName>
        <fullName evidence="7">Acetyl-CoA C-acyltransferase</fullName>
        <ecNumber evidence="7">2.3.1.16</ecNumber>
    </submittedName>
</protein>
<feature type="domain" description="Thiolase C-terminal" evidence="6">
    <location>
        <begin position="279"/>
        <end position="401"/>
    </location>
</feature>
<dbReference type="PANTHER" id="PTHR43365:SF1">
    <property type="entry name" value="ACETYL-COA C-ACYLTRANSFERASE"/>
    <property type="match status" value="1"/>
</dbReference>
<dbReference type="Gene3D" id="3.40.47.10">
    <property type="match status" value="2"/>
</dbReference>
<dbReference type="InterPro" id="IPR020616">
    <property type="entry name" value="Thiolase_N"/>
</dbReference>
<dbReference type="SUPFAM" id="SSF53901">
    <property type="entry name" value="Thiolase-like"/>
    <property type="match status" value="2"/>
</dbReference>
<gene>
    <name evidence="7" type="ORF">ABOZ73_15540</name>
</gene>
<keyword evidence="3 4" id="KW-0012">Acyltransferase</keyword>
<dbReference type="Pfam" id="PF02803">
    <property type="entry name" value="Thiolase_C"/>
    <property type="match status" value="1"/>
</dbReference>
<evidence type="ECO:0000259" key="5">
    <source>
        <dbReference type="Pfam" id="PF00108"/>
    </source>
</evidence>
<sequence length="402" mass="41387">MGEVYVYDAVRTPRGKGRPGGSLSTIAPVELVAQLIKALESRNGRDAIYAAGAFTLGCVTQVGAQGGHVALASRIRAGLPDDMPVLTINNFCVSGLSAVADAARRIASGEAELALAGGVESMSQVEFMTDKATYYADMGQASAMGWAPVGVAADLLATAEGIDRAAMDQAVLRSHQRAAQAWAQGRYADRVVAVTHPDGSLALAHDENIRDFGDGASLAKLPPVFAPFGAAGFDDILVQHRPDIGAVDHRHTVAHCPPISDGAAMVLVGSKAAGERHGLTPLARVRGVGEAAGDRVMQLTAGFVALDKALDRAGLDLGDVGAIEFMEAFAAVPVKFERDRAPDMARVNVNGGHLAMGHPMGATGAILLGTLIDVMRQTDVETGVVAATGGIGVGAAMVLERA</sequence>
<keyword evidence="2 4" id="KW-0808">Transferase</keyword>
<proteinExistence type="inferred from homology"/>
<dbReference type="InterPro" id="IPR020617">
    <property type="entry name" value="Thiolase_C"/>
</dbReference>
<accession>A0AB39KRI6</accession>
<dbReference type="InterPro" id="IPR016039">
    <property type="entry name" value="Thiolase-like"/>
</dbReference>
<dbReference type="InterPro" id="IPR020613">
    <property type="entry name" value="Thiolase_CS"/>
</dbReference>
<name>A0AB39KRI6_9CAUL</name>
<organism evidence="7">
    <name type="scientific">Caulobacter sp. 73W</name>
    <dbReference type="NCBI Taxonomy" id="3161137"/>
    <lineage>
        <taxon>Bacteria</taxon>
        <taxon>Pseudomonadati</taxon>
        <taxon>Pseudomonadota</taxon>
        <taxon>Alphaproteobacteria</taxon>
        <taxon>Caulobacterales</taxon>
        <taxon>Caulobacteraceae</taxon>
        <taxon>Caulobacter</taxon>
    </lineage>
</organism>
<dbReference type="EC" id="2.3.1.16" evidence="7"/>
<evidence type="ECO:0000259" key="6">
    <source>
        <dbReference type="Pfam" id="PF02803"/>
    </source>
</evidence>
<reference evidence="7" key="1">
    <citation type="submission" date="2024-06" db="EMBL/GenBank/DDBJ databases">
        <title>Caulobacter inopinatus, sp. nov.</title>
        <authorList>
            <person name="Donachie S.P."/>
        </authorList>
    </citation>
    <scope>NUCLEOTIDE SEQUENCE</scope>
    <source>
        <strain evidence="7">73W</strain>
    </source>
</reference>
<dbReference type="CDD" id="cd00751">
    <property type="entry name" value="thiolase"/>
    <property type="match status" value="1"/>
</dbReference>
<dbReference type="AlphaFoldDB" id="A0AB39KRI6"/>
<dbReference type="PROSITE" id="PS00737">
    <property type="entry name" value="THIOLASE_2"/>
    <property type="match status" value="1"/>
</dbReference>
<dbReference type="InterPro" id="IPR002155">
    <property type="entry name" value="Thiolase"/>
</dbReference>
<evidence type="ECO:0000256" key="1">
    <source>
        <dbReference type="ARBA" id="ARBA00010982"/>
    </source>
</evidence>
<dbReference type="NCBIfam" id="TIGR01930">
    <property type="entry name" value="AcCoA-C-Actrans"/>
    <property type="match status" value="1"/>
</dbReference>
<evidence type="ECO:0000256" key="4">
    <source>
        <dbReference type="RuleBase" id="RU003557"/>
    </source>
</evidence>
<dbReference type="Pfam" id="PF00108">
    <property type="entry name" value="Thiolase_N"/>
    <property type="match status" value="1"/>
</dbReference>
<dbReference type="PANTHER" id="PTHR43365">
    <property type="entry name" value="BLR7806 PROTEIN"/>
    <property type="match status" value="1"/>
</dbReference>
<dbReference type="PIRSF" id="PIRSF000429">
    <property type="entry name" value="Ac-CoA_Ac_transf"/>
    <property type="match status" value="1"/>
</dbReference>